<proteinExistence type="predicted"/>
<evidence type="ECO:0000313" key="1">
    <source>
        <dbReference type="EMBL" id="SHJ73891.1"/>
    </source>
</evidence>
<dbReference type="InterPro" id="IPR025534">
    <property type="entry name" value="DUF4420"/>
</dbReference>
<reference evidence="1 2" key="1">
    <citation type="submission" date="2016-11" db="EMBL/GenBank/DDBJ databases">
        <authorList>
            <person name="Jaros S."/>
            <person name="Januszkiewicz K."/>
            <person name="Wedrychowicz H."/>
        </authorList>
    </citation>
    <scope>NUCLEOTIDE SEQUENCE [LARGE SCALE GENOMIC DNA]</scope>
    <source>
        <strain evidence="1 2">DSM 21864</strain>
    </source>
</reference>
<dbReference type="Proteomes" id="UP000184080">
    <property type="component" value="Unassembled WGS sequence"/>
</dbReference>
<dbReference type="Pfam" id="PF14390">
    <property type="entry name" value="DUF4420"/>
    <property type="match status" value="1"/>
</dbReference>
<protein>
    <submittedName>
        <fullName evidence="1">Putative PD-(D/E)XK family member</fullName>
    </submittedName>
</protein>
<dbReference type="AlphaFoldDB" id="A0A1M6LRV5"/>
<name>A0A1M6LRV5_9CLOT</name>
<gene>
    <name evidence="1" type="ORF">SAMN05444401_3757</name>
</gene>
<accession>A0A1M6LRV5</accession>
<sequence length="311" mass="36137">MLSNKELLEKWNSIPFYGGGFKRIDDTHPLEWYIGYEDINQKTLLLVTNFKPSNIASSKSIIASTGQRIDGKWALSLRLIKKHNEDVFIRLCWDIIEFSRDKFFGQESIDYIVERYSQWLKLMEYERPDLMDELNRKGLLGEMLYLEKRIQNGMDVQVAVEGWIGPDGADQDFVYADGWVEVKCTGPSSNAISISSAEQLDAELPGFLCVYFLDKTTLENSYGFTLMEKVEQLRCMLASNKKAKEVFENKIFKYGYSDRQEYNDQKYRCNGVNNYKIDSNFPRLIKNNIPPEVEAVKYSISLSAIENWKFN</sequence>
<evidence type="ECO:0000313" key="2">
    <source>
        <dbReference type="Proteomes" id="UP000184080"/>
    </source>
</evidence>
<dbReference type="EMBL" id="FQZO01000007">
    <property type="protein sequence ID" value="SHJ73891.1"/>
    <property type="molecule type" value="Genomic_DNA"/>
</dbReference>
<organism evidence="1 2">
    <name type="scientific">Clostridium amylolyticum</name>
    <dbReference type="NCBI Taxonomy" id="1121298"/>
    <lineage>
        <taxon>Bacteria</taxon>
        <taxon>Bacillati</taxon>
        <taxon>Bacillota</taxon>
        <taxon>Clostridia</taxon>
        <taxon>Eubacteriales</taxon>
        <taxon>Clostridiaceae</taxon>
        <taxon>Clostridium</taxon>
    </lineage>
</organism>
<dbReference type="STRING" id="1121298.SAMN05444401_3757"/>
<keyword evidence="2" id="KW-1185">Reference proteome</keyword>